<comment type="caution">
    <text evidence="3">The sequence shown here is derived from an EMBL/GenBank/DDBJ whole genome shotgun (WGS) entry which is preliminary data.</text>
</comment>
<dbReference type="EMBL" id="JBHTAI010000023">
    <property type="protein sequence ID" value="MFC7152493.1"/>
    <property type="molecule type" value="Genomic_DNA"/>
</dbReference>
<gene>
    <name evidence="3" type="ORF">ACFQMJ_28490</name>
</gene>
<evidence type="ECO:0000313" key="3">
    <source>
        <dbReference type="EMBL" id="MFC7152493.1"/>
    </source>
</evidence>
<dbReference type="Proteomes" id="UP001596378">
    <property type="component" value="Unassembled WGS sequence"/>
</dbReference>
<organism evidence="3 4">
    <name type="scientific">Cohnella cellulosilytica</name>
    <dbReference type="NCBI Taxonomy" id="986710"/>
    <lineage>
        <taxon>Bacteria</taxon>
        <taxon>Bacillati</taxon>
        <taxon>Bacillota</taxon>
        <taxon>Bacilli</taxon>
        <taxon>Bacillales</taxon>
        <taxon>Paenibacillaceae</taxon>
        <taxon>Cohnella</taxon>
    </lineage>
</organism>
<accession>A0ABW2FH90</accession>
<dbReference type="NCBIfam" id="TIGR02675">
    <property type="entry name" value="tape_meas_nterm"/>
    <property type="match status" value="1"/>
</dbReference>
<dbReference type="RefSeq" id="WP_378044074.1">
    <property type="nucleotide sequence ID" value="NZ_JBHMDN010000002.1"/>
</dbReference>
<dbReference type="InterPro" id="IPR013491">
    <property type="entry name" value="Tape_meas_N"/>
</dbReference>
<dbReference type="Pfam" id="PF20155">
    <property type="entry name" value="TMP_3"/>
    <property type="match status" value="1"/>
</dbReference>
<keyword evidence="1" id="KW-0472">Membrane</keyword>
<name>A0ABW2FH90_9BACL</name>
<feature type="domain" description="Tape measure protein N-terminal" evidence="2">
    <location>
        <begin position="166"/>
        <end position="352"/>
    </location>
</feature>
<protein>
    <submittedName>
        <fullName evidence="3">Tape measure protein</fullName>
    </submittedName>
</protein>
<keyword evidence="4" id="KW-1185">Reference proteome</keyword>
<feature type="transmembrane region" description="Helical" evidence="1">
    <location>
        <begin position="424"/>
        <end position="442"/>
    </location>
</feature>
<reference evidence="4" key="1">
    <citation type="journal article" date="2019" name="Int. J. Syst. Evol. Microbiol.">
        <title>The Global Catalogue of Microorganisms (GCM) 10K type strain sequencing project: providing services to taxonomists for standard genome sequencing and annotation.</title>
        <authorList>
            <consortium name="The Broad Institute Genomics Platform"/>
            <consortium name="The Broad Institute Genome Sequencing Center for Infectious Disease"/>
            <person name="Wu L."/>
            <person name="Ma J."/>
        </authorList>
    </citation>
    <scope>NUCLEOTIDE SEQUENCE [LARGE SCALE GENOMIC DNA]</scope>
    <source>
        <strain evidence="4">KCTC 12907</strain>
    </source>
</reference>
<keyword evidence="1" id="KW-1133">Transmembrane helix</keyword>
<evidence type="ECO:0000313" key="4">
    <source>
        <dbReference type="Proteomes" id="UP001596378"/>
    </source>
</evidence>
<proteinExistence type="predicted"/>
<evidence type="ECO:0000256" key="1">
    <source>
        <dbReference type="SAM" id="Phobius"/>
    </source>
</evidence>
<feature type="transmembrane region" description="Helical" evidence="1">
    <location>
        <begin position="398"/>
        <end position="418"/>
    </location>
</feature>
<evidence type="ECO:0000259" key="2">
    <source>
        <dbReference type="Pfam" id="PF20155"/>
    </source>
</evidence>
<feature type="transmembrane region" description="Helical" evidence="1">
    <location>
        <begin position="370"/>
        <end position="391"/>
    </location>
</feature>
<sequence>MPTISTTLRMMDRFTQPLQRVTNQVNTAITALERMRRLIERPARMNLNINTTAINARLASIHVAPINVMVRLNTFQALAQATALRAQIISRIGTITATVNLSSNITSLLSQLIILVRQLNQAIRNMPPSGGGGGGGGSGGGGGGGTWFGGFGGLAAGYLSFAGVGAAMQTSDEYINTKARLDLINDGLQTTDELQSRIFSAAKRARGSYEDMAGVIGRMGTLAGDAFRSNDELIAFSELMQKSFRVGGSGTMEQQAGMYQLSQAMAAGKLQGDEFRSIMENAPMLAQAIAKFTEKSKGELKQMSAEGTITADIIKGAMFAAADDINSKFATMPRTFGDIWNEVKNSALQSFGPLIETINQSMQSENFDRLLNGLTIGLQMLASGASWAFSFILNHLDLIRNFLVALGIVALAFAAQWLVSWVIAAWPVLAVIAGIMLLLWLLSKMGVTADQIVGFVAGLFMGLYAAVYNGIASLYNRFAVFAEFFANVFNHPVYSAKKLFVDFVNTTLDSVKKVAEAIDWVFGSDLAGHITSLQNQMQDWLGEMPEGYKVIQRMEEKSIIDEAKKGYDAGSNFMKGISEKMGSLGKGLLGGMDMSGFGGAPNIEKVGEVGKIKDTVDISSEDLKMMRELAEMKSIQNFVTLTPQVSFGDTHVRQDGRSVDEIIANIGDQMTELIASGARGVYT</sequence>
<feature type="transmembrane region" description="Helical" evidence="1">
    <location>
        <begin position="454"/>
        <end position="475"/>
    </location>
</feature>
<keyword evidence="1" id="KW-0812">Transmembrane</keyword>